<dbReference type="CDD" id="cd00082">
    <property type="entry name" value="HisKA"/>
    <property type="match status" value="1"/>
</dbReference>
<dbReference type="CDD" id="cd00075">
    <property type="entry name" value="HATPase"/>
    <property type="match status" value="1"/>
</dbReference>
<feature type="domain" description="HAMP" evidence="16">
    <location>
        <begin position="183"/>
        <end position="235"/>
    </location>
</feature>
<dbReference type="EC" id="2.7.13.3" evidence="3"/>
<comment type="catalytic activity">
    <reaction evidence="1">
        <text>ATP + protein L-histidine = ADP + protein N-phospho-L-histidine.</text>
        <dbReference type="EC" id="2.7.13.3"/>
    </reaction>
</comment>
<dbReference type="GO" id="GO:0016301">
    <property type="term" value="F:kinase activity"/>
    <property type="evidence" value="ECO:0007669"/>
    <property type="project" value="UniProtKB-KW"/>
</dbReference>
<dbReference type="Gene3D" id="3.30.565.10">
    <property type="entry name" value="Histidine kinase-like ATPase, C-terminal domain"/>
    <property type="match status" value="1"/>
</dbReference>
<evidence type="ECO:0000256" key="13">
    <source>
        <dbReference type="ARBA" id="ARBA00023136"/>
    </source>
</evidence>
<keyword evidence="9 17" id="KW-0418">Kinase</keyword>
<dbReference type="InterPro" id="IPR004358">
    <property type="entry name" value="Sig_transdc_His_kin-like_C"/>
</dbReference>
<dbReference type="Gene3D" id="6.10.340.10">
    <property type="match status" value="1"/>
</dbReference>
<evidence type="ECO:0000313" key="17">
    <source>
        <dbReference type="EMBL" id="SFQ68671.1"/>
    </source>
</evidence>
<keyword evidence="11 14" id="KW-1133">Transmembrane helix</keyword>
<dbReference type="SUPFAM" id="SSF47384">
    <property type="entry name" value="Homodimeric domain of signal transducing histidine kinase"/>
    <property type="match status" value="1"/>
</dbReference>
<feature type="transmembrane region" description="Helical" evidence="14">
    <location>
        <begin position="155"/>
        <end position="177"/>
    </location>
</feature>
<feature type="domain" description="Histidine kinase" evidence="15">
    <location>
        <begin position="243"/>
        <end position="455"/>
    </location>
</feature>
<dbReference type="SUPFAM" id="SSF55874">
    <property type="entry name" value="ATPase domain of HSP90 chaperone/DNA topoisomerase II/histidine kinase"/>
    <property type="match status" value="1"/>
</dbReference>
<gene>
    <name evidence="17" type="ORF">SAMN02745910_02801</name>
</gene>
<keyword evidence="13 14" id="KW-0472">Membrane</keyword>
<protein>
    <recommendedName>
        <fullName evidence="3">histidine kinase</fullName>
        <ecNumber evidence="3">2.7.13.3</ecNumber>
    </recommendedName>
</protein>
<evidence type="ECO:0000256" key="4">
    <source>
        <dbReference type="ARBA" id="ARBA00022475"/>
    </source>
</evidence>
<evidence type="ECO:0000259" key="16">
    <source>
        <dbReference type="PROSITE" id="PS50885"/>
    </source>
</evidence>
<organism evidence="17 18">
    <name type="scientific">Priestia endophytica DSM 13796</name>
    <dbReference type="NCBI Taxonomy" id="1121089"/>
    <lineage>
        <taxon>Bacteria</taxon>
        <taxon>Bacillati</taxon>
        <taxon>Bacillota</taxon>
        <taxon>Bacilli</taxon>
        <taxon>Bacillales</taxon>
        <taxon>Bacillaceae</taxon>
        <taxon>Priestia</taxon>
    </lineage>
</organism>
<dbReference type="Proteomes" id="UP000182762">
    <property type="component" value="Unassembled WGS sequence"/>
</dbReference>
<dbReference type="SUPFAM" id="SSF158472">
    <property type="entry name" value="HAMP domain-like"/>
    <property type="match status" value="1"/>
</dbReference>
<sequence length="456" mass="51931">MRRRILLYFMSVILLIVILFQAIFTFAIYHYYYGNIEETIRQHAQTSRSFFDQYHPLYTFDLKEYSSEIIHSFQMPGTNLLLLNSRGEVVQSSSGLAVEKKVNIPTFLKEGGTLKDIVYSPLGEKVMTFYQPLFHQDQVIGYLCYETSLTDIDKMILRFTIITLVLNLIIASAAFILSWRLSNSFLKPIQHIISISSKMAKGQFQNRIETKSPDELGHLALTLNYMADEIQENERLKNEFISSISHELRTPLTGIKGWAETLKDPDYLSKDEIAQGMGIISSETDRLIHLVEDLLDFSRLQANRITLFKHTFDLNELLEEIVFHWKIKAQEKQISLTYSGDCAVFWGDENRLKQVFLNIIDNAVKYTGTKGEVKVSLQKFKKAVSVKICDNGQGISEEHIPHISKTFYQADIKHNGAGIGLAIAYNIVALHGGKIDVNSEEGIGTEVVVILPFLEA</sequence>
<dbReference type="InterPro" id="IPR003661">
    <property type="entry name" value="HisK_dim/P_dom"/>
</dbReference>
<name>A0A1I6AIZ2_9BACI</name>
<dbReference type="InterPro" id="IPR005467">
    <property type="entry name" value="His_kinase_dom"/>
</dbReference>
<dbReference type="PROSITE" id="PS50109">
    <property type="entry name" value="HIS_KIN"/>
    <property type="match status" value="1"/>
</dbReference>
<evidence type="ECO:0000256" key="8">
    <source>
        <dbReference type="ARBA" id="ARBA00022741"/>
    </source>
</evidence>
<evidence type="ECO:0000256" key="6">
    <source>
        <dbReference type="ARBA" id="ARBA00022679"/>
    </source>
</evidence>
<dbReference type="CDD" id="cd06225">
    <property type="entry name" value="HAMP"/>
    <property type="match status" value="1"/>
</dbReference>
<comment type="subcellular location">
    <subcellularLocation>
        <location evidence="2">Cell membrane</location>
        <topology evidence="2">Multi-pass membrane protein</topology>
    </subcellularLocation>
</comment>
<keyword evidence="10" id="KW-0067">ATP-binding</keyword>
<dbReference type="EMBL" id="FOXX01000006">
    <property type="protein sequence ID" value="SFQ68671.1"/>
    <property type="molecule type" value="Genomic_DNA"/>
</dbReference>
<dbReference type="InterPro" id="IPR050398">
    <property type="entry name" value="HssS/ArlS-like"/>
</dbReference>
<dbReference type="Gene3D" id="1.10.287.130">
    <property type="match status" value="1"/>
</dbReference>
<evidence type="ECO:0000256" key="5">
    <source>
        <dbReference type="ARBA" id="ARBA00022553"/>
    </source>
</evidence>
<proteinExistence type="predicted"/>
<dbReference type="RefSeq" id="WP_064505024.1">
    <property type="nucleotide sequence ID" value="NZ_FOXX01000006.1"/>
</dbReference>
<dbReference type="InterPro" id="IPR036097">
    <property type="entry name" value="HisK_dim/P_sf"/>
</dbReference>
<keyword evidence="7 14" id="KW-0812">Transmembrane</keyword>
<evidence type="ECO:0000259" key="15">
    <source>
        <dbReference type="PROSITE" id="PS50109"/>
    </source>
</evidence>
<dbReference type="SMART" id="SM00387">
    <property type="entry name" value="HATPase_c"/>
    <property type="match status" value="1"/>
</dbReference>
<dbReference type="PANTHER" id="PTHR45528">
    <property type="entry name" value="SENSOR HISTIDINE KINASE CPXA"/>
    <property type="match status" value="1"/>
</dbReference>
<evidence type="ECO:0000256" key="14">
    <source>
        <dbReference type="SAM" id="Phobius"/>
    </source>
</evidence>
<dbReference type="Pfam" id="PF00512">
    <property type="entry name" value="HisKA"/>
    <property type="match status" value="1"/>
</dbReference>
<dbReference type="PROSITE" id="PS50885">
    <property type="entry name" value="HAMP"/>
    <property type="match status" value="1"/>
</dbReference>
<dbReference type="Pfam" id="PF02518">
    <property type="entry name" value="HATPase_c"/>
    <property type="match status" value="1"/>
</dbReference>
<evidence type="ECO:0000256" key="3">
    <source>
        <dbReference type="ARBA" id="ARBA00012438"/>
    </source>
</evidence>
<dbReference type="PANTHER" id="PTHR45528:SF1">
    <property type="entry name" value="SENSOR HISTIDINE KINASE CPXA"/>
    <property type="match status" value="1"/>
</dbReference>
<keyword evidence="5" id="KW-0597">Phosphoprotein</keyword>
<evidence type="ECO:0000313" key="18">
    <source>
        <dbReference type="Proteomes" id="UP000182762"/>
    </source>
</evidence>
<evidence type="ECO:0000256" key="12">
    <source>
        <dbReference type="ARBA" id="ARBA00023012"/>
    </source>
</evidence>
<evidence type="ECO:0000256" key="7">
    <source>
        <dbReference type="ARBA" id="ARBA00022692"/>
    </source>
</evidence>
<keyword evidence="6" id="KW-0808">Transferase</keyword>
<dbReference type="Pfam" id="PF00672">
    <property type="entry name" value="HAMP"/>
    <property type="match status" value="1"/>
</dbReference>
<dbReference type="InterPro" id="IPR036890">
    <property type="entry name" value="HATPase_C_sf"/>
</dbReference>
<evidence type="ECO:0000256" key="9">
    <source>
        <dbReference type="ARBA" id="ARBA00022777"/>
    </source>
</evidence>
<dbReference type="InterPro" id="IPR003660">
    <property type="entry name" value="HAMP_dom"/>
</dbReference>
<evidence type="ECO:0000256" key="11">
    <source>
        <dbReference type="ARBA" id="ARBA00022989"/>
    </source>
</evidence>
<dbReference type="SMART" id="SM00304">
    <property type="entry name" value="HAMP"/>
    <property type="match status" value="1"/>
</dbReference>
<keyword evidence="18" id="KW-1185">Reference proteome</keyword>
<keyword evidence="4" id="KW-1003">Cell membrane</keyword>
<comment type="caution">
    <text evidence="17">The sequence shown here is derived from an EMBL/GenBank/DDBJ whole genome shotgun (WGS) entry which is preliminary data.</text>
</comment>
<keyword evidence="12" id="KW-0902">Two-component regulatory system</keyword>
<dbReference type="PRINTS" id="PR00344">
    <property type="entry name" value="BCTRLSENSOR"/>
</dbReference>
<evidence type="ECO:0000256" key="10">
    <source>
        <dbReference type="ARBA" id="ARBA00022840"/>
    </source>
</evidence>
<feature type="transmembrane region" description="Helical" evidence="14">
    <location>
        <begin position="7"/>
        <end position="32"/>
    </location>
</feature>
<reference evidence="17 18" key="1">
    <citation type="submission" date="2016-10" db="EMBL/GenBank/DDBJ databases">
        <authorList>
            <person name="Varghese N."/>
            <person name="Submissions S."/>
        </authorList>
    </citation>
    <scope>NUCLEOTIDE SEQUENCE [LARGE SCALE GENOMIC DNA]</scope>
    <source>
        <strain evidence="17 18">DSM 13796</strain>
    </source>
</reference>
<dbReference type="SMART" id="SM00388">
    <property type="entry name" value="HisKA"/>
    <property type="match status" value="1"/>
</dbReference>
<dbReference type="InterPro" id="IPR003594">
    <property type="entry name" value="HATPase_dom"/>
</dbReference>
<evidence type="ECO:0000256" key="1">
    <source>
        <dbReference type="ARBA" id="ARBA00000085"/>
    </source>
</evidence>
<dbReference type="GeneID" id="93711432"/>
<accession>A0A1I6AIZ2</accession>
<keyword evidence="8" id="KW-0547">Nucleotide-binding</keyword>
<evidence type="ECO:0000256" key="2">
    <source>
        <dbReference type="ARBA" id="ARBA00004651"/>
    </source>
</evidence>